<proteinExistence type="predicted"/>
<name>A0ABS2NDT0_9BACI</name>
<comment type="caution">
    <text evidence="2">The sequence shown here is derived from an EMBL/GenBank/DDBJ whole genome shotgun (WGS) entry which is preliminary data.</text>
</comment>
<keyword evidence="3" id="KW-1185">Reference proteome</keyword>
<feature type="transmembrane region" description="Helical" evidence="1">
    <location>
        <begin position="125"/>
        <end position="143"/>
    </location>
</feature>
<evidence type="ECO:0000313" key="2">
    <source>
        <dbReference type="EMBL" id="MBM7586010.1"/>
    </source>
</evidence>
<gene>
    <name evidence="2" type="ORF">JOC86_002552</name>
</gene>
<evidence type="ECO:0000313" key="3">
    <source>
        <dbReference type="Proteomes" id="UP001646157"/>
    </source>
</evidence>
<protein>
    <recommendedName>
        <fullName evidence="4">Lycopene cyclase domain-containing protein</fullName>
    </recommendedName>
</protein>
<feature type="transmembrane region" description="Helical" evidence="1">
    <location>
        <begin position="90"/>
        <end position="113"/>
    </location>
</feature>
<sequence length="157" mass="18842">MGIQMILWIILVLPWFSLFFVHRNTIKRFMPVTIFSCFLMSIIFQIAYHYEWWTIHISIVPWGYITDVSFAYGIFAMGTFWVFRLTSHRFLSFLLANIVMDFLLSFVVIKSFLLKVGVAEFKNIAPFHYFLITVFISLILYAYHRWQEKIFVNHDES</sequence>
<keyword evidence="1" id="KW-1133">Transmembrane helix</keyword>
<accession>A0ABS2NDT0</accession>
<organism evidence="2 3">
    <name type="scientific">Rossellomorea pakistanensis</name>
    <dbReference type="NCBI Taxonomy" id="992288"/>
    <lineage>
        <taxon>Bacteria</taxon>
        <taxon>Bacillati</taxon>
        <taxon>Bacillota</taxon>
        <taxon>Bacilli</taxon>
        <taxon>Bacillales</taxon>
        <taxon>Bacillaceae</taxon>
        <taxon>Rossellomorea</taxon>
    </lineage>
</organism>
<evidence type="ECO:0008006" key="4">
    <source>
        <dbReference type="Google" id="ProtNLM"/>
    </source>
</evidence>
<feature type="transmembrane region" description="Helical" evidence="1">
    <location>
        <begin position="6"/>
        <end position="22"/>
    </location>
</feature>
<dbReference type="Proteomes" id="UP001646157">
    <property type="component" value="Unassembled WGS sequence"/>
</dbReference>
<feature type="transmembrane region" description="Helical" evidence="1">
    <location>
        <begin position="62"/>
        <end position="83"/>
    </location>
</feature>
<dbReference type="RefSeq" id="WP_205173023.1">
    <property type="nucleotide sequence ID" value="NZ_JAFBDZ010000002.1"/>
</dbReference>
<reference evidence="2 3" key="1">
    <citation type="submission" date="2021-01" db="EMBL/GenBank/DDBJ databases">
        <title>Genomic Encyclopedia of Type Strains, Phase IV (KMG-IV): sequencing the most valuable type-strain genomes for metagenomic binning, comparative biology and taxonomic classification.</title>
        <authorList>
            <person name="Goeker M."/>
        </authorList>
    </citation>
    <scope>NUCLEOTIDE SEQUENCE [LARGE SCALE GENOMIC DNA]</scope>
    <source>
        <strain evidence="2 3">DSM 24834</strain>
    </source>
</reference>
<feature type="transmembrane region" description="Helical" evidence="1">
    <location>
        <begin position="29"/>
        <end position="50"/>
    </location>
</feature>
<keyword evidence="1" id="KW-0472">Membrane</keyword>
<keyword evidence="1" id="KW-0812">Transmembrane</keyword>
<dbReference type="EMBL" id="JAFBDZ010000002">
    <property type="protein sequence ID" value="MBM7586010.1"/>
    <property type="molecule type" value="Genomic_DNA"/>
</dbReference>
<evidence type="ECO:0000256" key="1">
    <source>
        <dbReference type="SAM" id="Phobius"/>
    </source>
</evidence>